<evidence type="ECO:0000313" key="1">
    <source>
        <dbReference type="EMBL" id="WIV87055.1"/>
    </source>
</evidence>
<accession>A0ABY8Y3S9</accession>
<reference evidence="1 2" key="1">
    <citation type="submission" date="2023-06" db="EMBL/GenBank/DDBJ databases">
        <title>Proteus appendicitidis sp. nov., isolated from the appendiceal pus of an appendicitis patient in Yongzhou, China.</title>
        <authorList>
            <person name="Cai X."/>
        </authorList>
    </citation>
    <scope>NUCLEOTIDE SEQUENCE [LARGE SCALE GENOMIC DNA]</scope>
    <source>
        <strain evidence="1 2">HZ0627</strain>
    </source>
</reference>
<organism evidence="1 2">
    <name type="scientific">Proteus appendicitidis</name>
    <dbReference type="NCBI Taxonomy" id="3034648"/>
    <lineage>
        <taxon>Bacteria</taxon>
        <taxon>Pseudomonadati</taxon>
        <taxon>Pseudomonadota</taxon>
        <taxon>Gammaproteobacteria</taxon>
        <taxon>Enterobacterales</taxon>
        <taxon>Morganellaceae</taxon>
        <taxon>Proteus</taxon>
    </lineage>
</organism>
<protein>
    <submittedName>
        <fullName evidence="1">Uncharacterized protein</fullName>
    </submittedName>
</protein>
<evidence type="ECO:0000313" key="2">
    <source>
        <dbReference type="Proteomes" id="UP001226651"/>
    </source>
</evidence>
<gene>
    <name evidence="1" type="ORF">QQS39_11240</name>
</gene>
<proteinExistence type="predicted"/>
<dbReference type="RefSeq" id="WP_285804536.1">
    <property type="nucleotide sequence ID" value="NZ_CP127389.1"/>
</dbReference>
<keyword evidence="2" id="KW-1185">Reference proteome</keyword>
<sequence length="463" mass="52498">MMSSSVHYISVKETNVIRYHRQLANSKKQFKQWRALVEQLTYQDERVSQIESTFNALVKDNQQLDALSAQSVSGLTDKLSQFIAPLRQDMKNLREQVLEEKALARHIQQSKQKSLALLKQLKSQLASDSILITEIEQSENISAEDISLLLFRVTGEIEAQKAQLSPAQTELLTQLKAQSVYTQQLWQSGEPQSPFAQQCHQIELMIEKLRLVGNEAEANDNANQLIEMQKLVNSKEQGGNKEQDNRKKLRLLADSMIMNIAESLRNSVKHIELMEELTRLCAELESFDDKEMLTLSRDTEAVASLATNEQLDVMIIKLKQSIEMHEQQLSMKKQCEAVLAGLSELGYVVHENAVNAWLDKGQVVVSHATIPDYGLELGGKQARFQARTVALTHQRDTTRDKDVDAIWCNQHQQLQSILAKSHAELLIERALPAGQNAMKVIEREDMAPQHAITQVQKPKTFSR</sequence>
<dbReference type="Proteomes" id="UP001226651">
    <property type="component" value="Chromosome"/>
</dbReference>
<dbReference type="EMBL" id="CP127389">
    <property type="protein sequence ID" value="WIV87055.1"/>
    <property type="molecule type" value="Genomic_DNA"/>
</dbReference>
<name>A0ABY8Y3S9_9GAMM</name>